<dbReference type="InterPro" id="IPR036514">
    <property type="entry name" value="SGNH_hydro_sf"/>
</dbReference>
<accession>A0A8J3Q810</accession>
<dbReference type="EMBL" id="BONY01000020">
    <property type="protein sequence ID" value="GIH05550.1"/>
    <property type="molecule type" value="Genomic_DNA"/>
</dbReference>
<dbReference type="AlphaFoldDB" id="A0A8J3Q810"/>
<name>A0A8J3Q810_9ACTN</name>
<dbReference type="InterPro" id="IPR053140">
    <property type="entry name" value="GDSL_Rv0518-like"/>
</dbReference>
<gene>
    <name evidence="3" type="ORF">Rhe02_36170</name>
</gene>
<dbReference type="Pfam" id="PF13472">
    <property type="entry name" value="Lipase_GDSL_2"/>
    <property type="match status" value="1"/>
</dbReference>
<dbReference type="CDD" id="cd01830">
    <property type="entry name" value="XynE_like"/>
    <property type="match status" value="1"/>
</dbReference>
<sequence length="414" mass="43079">MRRPFIASIALAVVLAAASSASAGATAGTDDRARPDNWVTAWAASPVVGVFIPFNPGCPAGTGLTDQTVRNVAFVSAGGDRVRIRLTNTFGQRSMRVGHATVAVQAANADVVAGTLRSLTFGGRREVTLAAGGHALSDPVQLSVAALSTLLVSVYVPGPTGPVTMHPFTAQGNFIATGDAAASPTGSGFTDLPCWLLIDGIEVRAPARVSGTVIALGDSITDTSATTGNANRRWPDDLARRLNARPGRTLSVGNAGLGGNRVLEPRPDGDFWGVPALARLERDVFSQTGVQSVILLEGVNDIGFDAGAAELIAGYQQIIAQTHARGLQIFGATLTPFGGSFVDTPQRRATWSAVNEWIRTSRQFDGVFDFAAATAMPADPFTLLPAYDSGDHLHPNDAGCQAMADAVNLRQLLP</sequence>
<dbReference type="InterPro" id="IPR013830">
    <property type="entry name" value="SGNH_hydro"/>
</dbReference>
<dbReference type="PANTHER" id="PTHR43784">
    <property type="entry name" value="GDSL-LIKE LIPASE/ACYLHYDROLASE, PUTATIVE (AFU_ORTHOLOGUE AFUA_2G00820)-RELATED"/>
    <property type="match status" value="1"/>
</dbReference>
<dbReference type="PANTHER" id="PTHR43784:SF2">
    <property type="entry name" value="GDSL-LIKE LIPASE_ACYLHYDROLASE, PUTATIVE (AFU_ORTHOLOGUE AFUA_2G00820)-RELATED"/>
    <property type="match status" value="1"/>
</dbReference>
<reference evidence="3" key="1">
    <citation type="submission" date="2021-01" db="EMBL/GenBank/DDBJ databases">
        <title>Whole genome shotgun sequence of Rhizocola hellebori NBRC 109834.</title>
        <authorList>
            <person name="Komaki H."/>
            <person name="Tamura T."/>
        </authorList>
    </citation>
    <scope>NUCLEOTIDE SEQUENCE</scope>
    <source>
        <strain evidence="3">NBRC 109834</strain>
    </source>
</reference>
<keyword evidence="3" id="KW-0378">Hydrolase</keyword>
<feature type="chain" id="PRO_5035313203" evidence="1">
    <location>
        <begin position="24"/>
        <end position="414"/>
    </location>
</feature>
<protein>
    <submittedName>
        <fullName evidence="3">SGNH hydrolase</fullName>
    </submittedName>
</protein>
<feature type="signal peptide" evidence="1">
    <location>
        <begin position="1"/>
        <end position="23"/>
    </location>
</feature>
<feature type="domain" description="SGNH hydrolase-type esterase" evidence="2">
    <location>
        <begin position="215"/>
        <end position="401"/>
    </location>
</feature>
<comment type="caution">
    <text evidence="3">The sequence shown here is derived from an EMBL/GenBank/DDBJ whole genome shotgun (WGS) entry which is preliminary data.</text>
</comment>
<organism evidence="3 4">
    <name type="scientific">Rhizocola hellebori</name>
    <dbReference type="NCBI Taxonomy" id="1392758"/>
    <lineage>
        <taxon>Bacteria</taxon>
        <taxon>Bacillati</taxon>
        <taxon>Actinomycetota</taxon>
        <taxon>Actinomycetes</taxon>
        <taxon>Micromonosporales</taxon>
        <taxon>Micromonosporaceae</taxon>
        <taxon>Rhizocola</taxon>
    </lineage>
</organism>
<dbReference type="GO" id="GO:0016787">
    <property type="term" value="F:hydrolase activity"/>
    <property type="evidence" value="ECO:0007669"/>
    <property type="project" value="UniProtKB-KW"/>
</dbReference>
<proteinExistence type="predicted"/>
<dbReference type="Gene3D" id="3.40.50.1110">
    <property type="entry name" value="SGNH hydrolase"/>
    <property type="match status" value="1"/>
</dbReference>
<evidence type="ECO:0000256" key="1">
    <source>
        <dbReference type="SAM" id="SignalP"/>
    </source>
</evidence>
<evidence type="ECO:0000313" key="3">
    <source>
        <dbReference type="EMBL" id="GIH05550.1"/>
    </source>
</evidence>
<evidence type="ECO:0000313" key="4">
    <source>
        <dbReference type="Proteomes" id="UP000612899"/>
    </source>
</evidence>
<dbReference type="Proteomes" id="UP000612899">
    <property type="component" value="Unassembled WGS sequence"/>
</dbReference>
<dbReference type="RefSeq" id="WP_203909402.1">
    <property type="nucleotide sequence ID" value="NZ_BONY01000020.1"/>
</dbReference>
<keyword evidence="4" id="KW-1185">Reference proteome</keyword>
<keyword evidence="1" id="KW-0732">Signal</keyword>
<dbReference type="SUPFAM" id="SSF52266">
    <property type="entry name" value="SGNH hydrolase"/>
    <property type="match status" value="1"/>
</dbReference>
<evidence type="ECO:0000259" key="2">
    <source>
        <dbReference type="Pfam" id="PF13472"/>
    </source>
</evidence>